<sequence length="887" mass="97124">MGSRRHISRKDISASAFTPKPKPNILQTRPFSNGKHARSSELPKTDILQTRPFSTPTQPSSQSEVEPLTPEAREKVETFGYNGVTIPSFAPEPAAPIQAKLTIGEPGDKYEEEADAVAAQVVNQINTPQPIETPASETVQPYQDNQPKISPKPIVQRQSAEGGIAATPEIESSIEGARGSGQPLADSIREPMEGAFGADFGGVKVHTDATSDQLNQSIQAKAFTTGQDIFFRSGTYDPGSQGGQELIAHELTHVVQQTGSIQRFESNEHKEMGDQGSADNKGNAQKIKLGKAPDQLEVTFGDITAMAGDFFGSVQEIHNLAEVPGDGKTQAGTIDEIKYVLYVKVRKTQEDKDYGEAVIKAVTGRYYSLAGNNVTHFSNPDAGDDKLTFEEKANKRKDGKTINNAGSYRENHLSAIEEAVKAGKEGTPLDNAMLYEAFASHFLTDAHSSGHLRTQRQGIKDWWDKRIPMFWLNLKWWMAESIAKHLNDNSNIAGIATVQILWEQARQTLDQVVSGKGIPDLTFGDAISGALHDIDNEEGVMAQVGDEVVKLVGDGQILDNKDRALVVGVDTAKKAEAGVKASLKDVQDAYAAGKGGESDGKKVAASLKLADGLFRAEQLWPKALPDSDPAQTNKTINWQVNTVDELFQNPRMKQALAHFANEKADTLGAEISLDPPLKEEKTKAMKESVLDQLKSGPDRVVTVFREIINYTPGSATGELGGVGGHDTDDNAVEYWDEAKKKNAMPTLTLPQRKKLLKDVLDGVTIGEENQMVLDLLTTNDSHVKATVDHVGWRRVWDKLWGDDCKKFIRHCGPIYWKNESFNSKKLEVQYLADGRTNDIAQETIIIILRTCTPDEVRAIDDQVGGWTGLAFDLTGQWDTEFKQMKGK</sequence>
<keyword evidence="4" id="KW-1185">Reference proteome</keyword>
<dbReference type="Proteomes" id="UP001204953">
    <property type="component" value="Unassembled WGS sequence"/>
</dbReference>
<organism evidence="3 4">
    <name type="scientific">Limnofasciculus baicalensis BBK-W-15</name>
    <dbReference type="NCBI Taxonomy" id="2699891"/>
    <lineage>
        <taxon>Bacteria</taxon>
        <taxon>Bacillati</taxon>
        <taxon>Cyanobacteriota</taxon>
        <taxon>Cyanophyceae</taxon>
        <taxon>Coleofasciculales</taxon>
        <taxon>Coleofasciculaceae</taxon>
        <taxon>Limnofasciculus</taxon>
        <taxon>Limnofasciculus baicalensis</taxon>
    </lineage>
</organism>
<feature type="compositionally biased region" description="Low complexity" evidence="1">
    <location>
        <begin position="49"/>
        <end position="63"/>
    </location>
</feature>
<dbReference type="InterPro" id="IPR049756">
    <property type="entry name" value="PlcA-like_dom"/>
</dbReference>
<dbReference type="EMBL" id="JAMZMM010000036">
    <property type="protein sequence ID" value="MCP2728029.1"/>
    <property type="molecule type" value="Genomic_DNA"/>
</dbReference>
<evidence type="ECO:0000259" key="2">
    <source>
        <dbReference type="Pfam" id="PF13699"/>
    </source>
</evidence>
<dbReference type="Pfam" id="PF13699">
    <property type="entry name" value="eCIS_core"/>
    <property type="match status" value="1"/>
</dbReference>
<proteinExistence type="predicted"/>
<feature type="domain" description="eCIS core" evidence="2">
    <location>
        <begin position="183"/>
        <end position="259"/>
    </location>
</feature>
<evidence type="ECO:0000313" key="3">
    <source>
        <dbReference type="EMBL" id="MCP2728029.1"/>
    </source>
</evidence>
<reference evidence="3" key="1">
    <citation type="submission" date="2022-06" db="EMBL/GenBank/DDBJ databases">
        <title>New cyanobacteria of genus Symplocastrum in benthos of Lake Baikal.</title>
        <authorList>
            <person name="Sorokovikova E."/>
            <person name="Tikhonova I."/>
            <person name="Krasnopeev A."/>
            <person name="Evseev P."/>
            <person name="Gladkikh A."/>
            <person name="Belykh O."/>
        </authorList>
    </citation>
    <scope>NUCLEOTIDE SEQUENCE</scope>
    <source>
        <strain evidence="3">BBK-W-15</strain>
    </source>
</reference>
<dbReference type="RefSeq" id="WP_254010833.1">
    <property type="nucleotide sequence ID" value="NZ_JAMZMM010000036.1"/>
</dbReference>
<dbReference type="CDD" id="cd22893">
    <property type="entry name" value="PlcA-like"/>
    <property type="match status" value="1"/>
</dbReference>
<gene>
    <name evidence="3" type="ORF">NJ959_05995</name>
</gene>
<evidence type="ECO:0000256" key="1">
    <source>
        <dbReference type="SAM" id="MobiDB-lite"/>
    </source>
</evidence>
<dbReference type="AlphaFoldDB" id="A0AAE3GPC3"/>
<evidence type="ECO:0000313" key="4">
    <source>
        <dbReference type="Proteomes" id="UP001204953"/>
    </source>
</evidence>
<protein>
    <submittedName>
        <fullName evidence="3">DUF4157 domain-containing protein</fullName>
    </submittedName>
</protein>
<comment type="caution">
    <text evidence="3">The sequence shown here is derived from an EMBL/GenBank/DDBJ whole genome shotgun (WGS) entry which is preliminary data.</text>
</comment>
<name>A0AAE3GPC3_9CYAN</name>
<dbReference type="InterPro" id="IPR025295">
    <property type="entry name" value="eCIS_core_dom"/>
</dbReference>
<accession>A0AAE3GPC3</accession>
<feature type="region of interest" description="Disordered" evidence="1">
    <location>
        <begin position="1"/>
        <end position="75"/>
    </location>
</feature>